<dbReference type="VEuPathDB" id="TrichDB:TVAG_389720"/>
<accession>A2E174</accession>
<dbReference type="RefSeq" id="XP_001325798.1">
    <property type="nucleotide sequence ID" value="XM_001325763.1"/>
</dbReference>
<dbReference type="CDD" id="cd00034">
    <property type="entry name" value="CSD"/>
    <property type="match status" value="1"/>
</dbReference>
<evidence type="ECO:0000256" key="2">
    <source>
        <dbReference type="ARBA" id="ARBA00023242"/>
    </source>
</evidence>
<dbReference type="GO" id="GO:0005634">
    <property type="term" value="C:nucleus"/>
    <property type="evidence" value="ECO:0007669"/>
    <property type="project" value="UniProtKB-SubCell"/>
</dbReference>
<gene>
    <name evidence="4" type="ORF">TVAG_389720</name>
</gene>
<dbReference type="EMBL" id="DS113283">
    <property type="protein sequence ID" value="EAY13575.1"/>
    <property type="molecule type" value="Genomic_DNA"/>
</dbReference>
<name>A2E174_TRIV3</name>
<dbReference type="AlphaFoldDB" id="A2E174"/>
<evidence type="ECO:0000256" key="1">
    <source>
        <dbReference type="ARBA" id="ARBA00004123"/>
    </source>
</evidence>
<dbReference type="InParanoid" id="A2E174"/>
<evidence type="ECO:0000313" key="4">
    <source>
        <dbReference type="EMBL" id="EAY13575.1"/>
    </source>
</evidence>
<dbReference type="KEGG" id="tva:4771554"/>
<dbReference type="Pfam" id="PF01393">
    <property type="entry name" value="Chromo_shadow"/>
    <property type="match status" value="1"/>
</dbReference>
<dbReference type="OrthoDB" id="6421498at2759"/>
<reference evidence="4" key="2">
    <citation type="journal article" date="2007" name="Science">
        <title>Draft genome sequence of the sexually transmitted pathogen Trichomonas vaginalis.</title>
        <authorList>
            <person name="Carlton J.M."/>
            <person name="Hirt R.P."/>
            <person name="Silva J.C."/>
            <person name="Delcher A.L."/>
            <person name="Schatz M."/>
            <person name="Zhao Q."/>
            <person name="Wortman J.R."/>
            <person name="Bidwell S.L."/>
            <person name="Alsmark U.C.M."/>
            <person name="Besteiro S."/>
            <person name="Sicheritz-Ponten T."/>
            <person name="Noel C.J."/>
            <person name="Dacks J.B."/>
            <person name="Foster P.G."/>
            <person name="Simillion C."/>
            <person name="Van de Peer Y."/>
            <person name="Miranda-Saavedra D."/>
            <person name="Barton G.J."/>
            <person name="Westrop G.D."/>
            <person name="Mueller S."/>
            <person name="Dessi D."/>
            <person name="Fiori P.L."/>
            <person name="Ren Q."/>
            <person name="Paulsen I."/>
            <person name="Zhang H."/>
            <person name="Bastida-Corcuera F.D."/>
            <person name="Simoes-Barbosa A."/>
            <person name="Brown M.T."/>
            <person name="Hayes R.D."/>
            <person name="Mukherjee M."/>
            <person name="Okumura C.Y."/>
            <person name="Schneider R."/>
            <person name="Smith A.J."/>
            <person name="Vanacova S."/>
            <person name="Villalvazo M."/>
            <person name="Haas B.J."/>
            <person name="Pertea M."/>
            <person name="Feldblyum T.V."/>
            <person name="Utterback T.R."/>
            <person name="Shu C.L."/>
            <person name="Osoegawa K."/>
            <person name="de Jong P.J."/>
            <person name="Hrdy I."/>
            <person name="Horvathova L."/>
            <person name="Zubacova Z."/>
            <person name="Dolezal P."/>
            <person name="Malik S.B."/>
            <person name="Logsdon J.M. Jr."/>
            <person name="Henze K."/>
            <person name="Gupta A."/>
            <person name="Wang C.C."/>
            <person name="Dunne R.L."/>
            <person name="Upcroft J.A."/>
            <person name="Upcroft P."/>
            <person name="White O."/>
            <person name="Salzberg S.L."/>
            <person name="Tang P."/>
            <person name="Chiu C.-H."/>
            <person name="Lee Y.-S."/>
            <person name="Embley T.M."/>
            <person name="Coombs G.H."/>
            <person name="Mottram J.C."/>
            <person name="Tachezy J."/>
            <person name="Fraser-Liggett C.M."/>
            <person name="Johnson P.J."/>
        </authorList>
    </citation>
    <scope>NUCLEOTIDE SEQUENCE [LARGE SCALE GENOMIC DNA]</scope>
    <source>
        <strain evidence="4">G3</strain>
    </source>
</reference>
<proteinExistence type="predicted"/>
<evidence type="ECO:0000259" key="3">
    <source>
        <dbReference type="Pfam" id="PF01393"/>
    </source>
</evidence>
<dbReference type="SMR" id="A2E174"/>
<organism evidence="4 5">
    <name type="scientific">Trichomonas vaginalis (strain ATCC PRA-98 / G3)</name>
    <dbReference type="NCBI Taxonomy" id="412133"/>
    <lineage>
        <taxon>Eukaryota</taxon>
        <taxon>Metamonada</taxon>
        <taxon>Parabasalia</taxon>
        <taxon>Trichomonadida</taxon>
        <taxon>Trichomonadidae</taxon>
        <taxon>Trichomonas</taxon>
    </lineage>
</organism>
<dbReference type="Proteomes" id="UP000001542">
    <property type="component" value="Unassembled WGS sequence"/>
</dbReference>
<keyword evidence="2" id="KW-0539">Nucleus</keyword>
<dbReference type="Gene3D" id="2.40.50.40">
    <property type="match status" value="2"/>
</dbReference>
<reference evidence="4" key="1">
    <citation type="submission" date="2006-10" db="EMBL/GenBank/DDBJ databases">
        <authorList>
            <person name="Amadeo P."/>
            <person name="Zhao Q."/>
            <person name="Wortman J."/>
            <person name="Fraser-Liggett C."/>
            <person name="Carlton J."/>
        </authorList>
    </citation>
    <scope>NUCLEOTIDE SEQUENCE</scope>
    <source>
        <strain evidence="4">G3</strain>
    </source>
</reference>
<evidence type="ECO:0000313" key="5">
    <source>
        <dbReference type="Proteomes" id="UP000001542"/>
    </source>
</evidence>
<dbReference type="SUPFAM" id="SSF54160">
    <property type="entry name" value="Chromo domain-like"/>
    <property type="match status" value="2"/>
</dbReference>
<comment type="subcellular location">
    <subcellularLocation>
        <location evidence="1">Nucleus</location>
    </subcellularLocation>
</comment>
<dbReference type="InterPro" id="IPR008251">
    <property type="entry name" value="Chromo_shadow_dom"/>
</dbReference>
<feature type="domain" description="Chromo shadow" evidence="3">
    <location>
        <begin position="73"/>
        <end position="121"/>
    </location>
</feature>
<protein>
    <recommendedName>
        <fullName evidence="3">Chromo shadow domain-containing protein</fullName>
    </recommendedName>
</protein>
<sequence length="126" mass="14591">MSEHEPVAITKTRKRNGVTQYFVIYSDTKDGKGQWVKETDLKCQSLIEQFEGTEIDKKKVARKPSATPPRRIQKIAGAMEINNEIVFLVKFTDSENFENVSHADMKSRYTKSLLAYYEQHIFVVDE</sequence>
<keyword evidence="5" id="KW-1185">Reference proteome</keyword>
<dbReference type="VEuPathDB" id="TrichDB:TVAGG3_0939100"/>
<dbReference type="InterPro" id="IPR016197">
    <property type="entry name" value="Chromo-like_dom_sf"/>
</dbReference>